<reference evidence="2" key="1">
    <citation type="submission" date="2023-01" db="EMBL/GenBank/DDBJ databases">
        <title>Genome assembly of the deep-sea coral Lophelia pertusa.</title>
        <authorList>
            <person name="Herrera S."/>
            <person name="Cordes E."/>
        </authorList>
    </citation>
    <scope>NUCLEOTIDE SEQUENCE</scope>
    <source>
        <strain evidence="2">USNM1676648</strain>
        <tissue evidence="2">Polyp</tissue>
    </source>
</reference>
<protein>
    <recommendedName>
        <fullName evidence="1">ELMO domain-containing protein</fullName>
    </recommendedName>
</protein>
<dbReference type="PANTHER" id="PTHR12771">
    <property type="entry name" value="ENGULFMENT AND CELL MOTILITY"/>
    <property type="match status" value="1"/>
</dbReference>
<dbReference type="Gene3D" id="6.10.250.810">
    <property type="match status" value="1"/>
</dbReference>
<sequence length="219" mass="25437">MDFAFEEFFCICIQLLNKTWKEMRATSGDFNRVMQVVKDQICRALKEKHLSMELFKTNVFNLGYSQIVKILQEEIHARNIMELQAKPVIELREQVLPELKELVKQQRLDQLIQGILFDKAPEKHVVEIGSGIAPTLENLSNKLPIAKLPNLLVGKDCPHTKDRKFSKAYVTLCFSLMYETEDDEKTSRLRRRSKPANVCYLDRRLSNATQQRDAFFGVT</sequence>
<dbReference type="EMBL" id="MU827304">
    <property type="protein sequence ID" value="KAJ7365085.1"/>
    <property type="molecule type" value="Genomic_DNA"/>
</dbReference>
<comment type="caution">
    <text evidence="2">The sequence shown here is derived from an EMBL/GenBank/DDBJ whole genome shotgun (WGS) entry which is preliminary data.</text>
</comment>
<dbReference type="OrthoDB" id="28413at2759"/>
<keyword evidence="3" id="KW-1185">Reference proteome</keyword>
<dbReference type="GO" id="GO:0007015">
    <property type="term" value="P:actin filament organization"/>
    <property type="evidence" value="ECO:0007669"/>
    <property type="project" value="TreeGrafter"/>
</dbReference>
<dbReference type="Pfam" id="PF04727">
    <property type="entry name" value="ELMO_CED12"/>
    <property type="match status" value="1"/>
</dbReference>
<proteinExistence type="predicted"/>
<name>A0A9X0CM05_9CNID</name>
<dbReference type="GO" id="GO:0048870">
    <property type="term" value="P:cell motility"/>
    <property type="evidence" value="ECO:0007669"/>
    <property type="project" value="TreeGrafter"/>
</dbReference>
<gene>
    <name evidence="2" type="ORF">OS493_007731</name>
</gene>
<dbReference type="PROSITE" id="PS51335">
    <property type="entry name" value="ELMO"/>
    <property type="match status" value="1"/>
</dbReference>
<feature type="domain" description="ELMO" evidence="1">
    <location>
        <begin position="1"/>
        <end position="45"/>
    </location>
</feature>
<dbReference type="AlphaFoldDB" id="A0A9X0CM05"/>
<evidence type="ECO:0000259" key="1">
    <source>
        <dbReference type="PROSITE" id="PS51335"/>
    </source>
</evidence>
<accession>A0A9X0CM05</accession>
<evidence type="ECO:0000313" key="3">
    <source>
        <dbReference type="Proteomes" id="UP001163046"/>
    </source>
</evidence>
<dbReference type="PANTHER" id="PTHR12771:SF56">
    <property type="entry name" value="CED-12"/>
    <property type="match status" value="1"/>
</dbReference>
<evidence type="ECO:0000313" key="2">
    <source>
        <dbReference type="EMBL" id="KAJ7365085.1"/>
    </source>
</evidence>
<dbReference type="InterPro" id="IPR050868">
    <property type="entry name" value="ELMO_domain-containing"/>
</dbReference>
<organism evidence="2 3">
    <name type="scientific">Desmophyllum pertusum</name>
    <dbReference type="NCBI Taxonomy" id="174260"/>
    <lineage>
        <taxon>Eukaryota</taxon>
        <taxon>Metazoa</taxon>
        <taxon>Cnidaria</taxon>
        <taxon>Anthozoa</taxon>
        <taxon>Hexacorallia</taxon>
        <taxon>Scleractinia</taxon>
        <taxon>Caryophylliina</taxon>
        <taxon>Caryophylliidae</taxon>
        <taxon>Desmophyllum</taxon>
    </lineage>
</organism>
<dbReference type="InterPro" id="IPR006816">
    <property type="entry name" value="ELMO_dom"/>
</dbReference>
<dbReference type="Proteomes" id="UP001163046">
    <property type="component" value="Unassembled WGS sequence"/>
</dbReference>
<dbReference type="GO" id="GO:0005886">
    <property type="term" value="C:plasma membrane"/>
    <property type="evidence" value="ECO:0007669"/>
    <property type="project" value="TreeGrafter"/>
</dbReference>